<organism evidence="2 3">
    <name type="scientific">Mollisia scopiformis</name>
    <name type="common">Conifer needle endophyte fungus</name>
    <name type="synonym">Phialocephala scopiformis</name>
    <dbReference type="NCBI Taxonomy" id="149040"/>
    <lineage>
        <taxon>Eukaryota</taxon>
        <taxon>Fungi</taxon>
        <taxon>Dikarya</taxon>
        <taxon>Ascomycota</taxon>
        <taxon>Pezizomycotina</taxon>
        <taxon>Leotiomycetes</taxon>
        <taxon>Helotiales</taxon>
        <taxon>Mollisiaceae</taxon>
        <taxon>Mollisia</taxon>
    </lineage>
</organism>
<dbReference type="AlphaFoldDB" id="A0A194WU53"/>
<dbReference type="EMBL" id="KQ947426">
    <property type="protein sequence ID" value="KUJ11488.1"/>
    <property type="molecule type" value="Genomic_DNA"/>
</dbReference>
<keyword evidence="3" id="KW-1185">Reference proteome</keyword>
<evidence type="ECO:0000313" key="3">
    <source>
        <dbReference type="Proteomes" id="UP000070700"/>
    </source>
</evidence>
<evidence type="ECO:0000313" key="2">
    <source>
        <dbReference type="EMBL" id="KUJ11488.1"/>
    </source>
</evidence>
<evidence type="ECO:0000256" key="1">
    <source>
        <dbReference type="SAM" id="SignalP"/>
    </source>
</evidence>
<proteinExistence type="predicted"/>
<dbReference type="Proteomes" id="UP000070700">
    <property type="component" value="Unassembled WGS sequence"/>
</dbReference>
<gene>
    <name evidence="2" type="ORF">LY89DRAFT_688727</name>
</gene>
<dbReference type="KEGG" id="psco:LY89DRAFT_688727"/>
<sequence length="202" mass="21539">MAVILSQIIPLLLLIAQSLVSALPDVTAINLGSNDCTQYPHYIGGPDNHRDMTEPFVFVPDQADNSAINGLRTIMMPSSSLTISTIPDVAINLFACTNGSVTDWGGSQSNGEVFLFSTDPEDEELAYAAQGFKPEPYAHEVAGVRQDGVFLGAQNTTTWAFKFLPSTGLAGSRDHYQVRLLGPKSSGLVTGVVGGFVKIVSY</sequence>
<dbReference type="InParanoid" id="A0A194WU53"/>
<keyword evidence="1" id="KW-0732">Signal</keyword>
<dbReference type="OrthoDB" id="3545468at2759"/>
<protein>
    <submittedName>
        <fullName evidence="2">Uncharacterized protein</fullName>
    </submittedName>
</protein>
<name>A0A194WU53_MOLSC</name>
<dbReference type="RefSeq" id="XP_018065843.1">
    <property type="nucleotide sequence ID" value="XM_018215760.1"/>
</dbReference>
<reference evidence="2 3" key="1">
    <citation type="submission" date="2015-10" db="EMBL/GenBank/DDBJ databases">
        <title>Full genome of DAOMC 229536 Phialocephala scopiformis, a fungal endophyte of spruce producing the potent anti-insectan compound rugulosin.</title>
        <authorList>
            <consortium name="DOE Joint Genome Institute"/>
            <person name="Walker A.K."/>
            <person name="Frasz S.L."/>
            <person name="Seifert K.A."/>
            <person name="Miller J.D."/>
            <person name="Mondo S.J."/>
            <person name="Labutti K."/>
            <person name="Lipzen A."/>
            <person name="Dockter R."/>
            <person name="Kennedy M."/>
            <person name="Grigoriev I.V."/>
            <person name="Spatafora J.W."/>
        </authorList>
    </citation>
    <scope>NUCLEOTIDE SEQUENCE [LARGE SCALE GENOMIC DNA]</scope>
    <source>
        <strain evidence="2 3">CBS 120377</strain>
    </source>
</reference>
<dbReference type="GeneID" id="28825486"/>
<accession>A0A194WU53</accession>
<feature type="chain" id="PRO_5008267447" evidence="1">
    <location>
        <begin position="23"/>
        <end position="202"/>
    </location>
</feature>
<feature type="signal peptide" evidence="1">
    <location>
        <begin position="1"/>
        <end position="22"/>
    </location>
</feature>